<evidence type="ECO:0000313" key="1">
    <source>
        <dbReference type="EMBL" id="KAI6082921.1"/>
    </source>
</evidence>
<dbReference type="Proteomes" id="UP001497680">
    <property type="component" value="Unassembled WGS sequence"/>
</dbReference>
<organism evidence="1 2">
    <name type="scientific">Hypoxylon rubiginosum</name>
    <dbReference type="NCBI Taxonomy" id="110542"/>
    <lineage>
        <taxon>Eukaryota</taxon>
        <taxon>Fungi</taxon>
        <taxon>Dikarya</taxon>
        <taxon>Ascomycota</taxon>
        <taxon>Pezizomycotina</taxon>
        <taxon>Sordariomycetes</taxon>
        <taxon>Xylariomycetidae</taxon>
        <taxon>Xylariales</taxon>
        <taxon>Hypoxylaceae</taxon>
        <taxon>Hypoxylon</taxon>
    </lineage>
</organism>
<accession>A0ACC0CR34</accession>
<protein>
    <submittedName>
        <fullName evidence="1">Uncharacterized protein</fullName>
    </submittedName>
</protein>
<gene>
    <name evidence="1" type="ORF">F4821DRAFT_245764</name>
</gene>
<proteinExistence type="predicted"/>
<name>A0ACC0CR34_9PEZI</name>
<comment type="caution">
    <text evidence="1">The sequence shown here is derived from an EMBL/GenBank/DDBJ whole genome shotgun (WGS) entry which is preliminary data.</text>
</comment>
<evidence type="ECO:0000313" key="2">
    <source>
        <dbReference type="Proteomes" id="UP001497680"/>
    </source>
</evidence>
<reference evidence="1 2" key="1">
    <citation type="journal article" date="2022" name="New Phytol.">
        <title>Ecological generalism drives hyperdiversity of secondary metabolite gene clusters in xylarialean endophytes.</title>
        <authorList>
            <person name="Franco M.E.E."/>
            <person name="Wisecaver J.H."/>
            <person name="Arnold A.E."/>
            <person name="Ju Y.M."/>
            <person name="Slot J.C."/>
            <person name="Ahrendt S."/>
            <person name="Moore L.P."/>
            <person name="Eastman K.E."/>
            <person name="Scott K."/>
            <person name="Konkel Z."/>
            <person name="Mondo S.J."/>
            <person name="Kuo A."/>
            <person name="Hayes R.D."/>
            <person name="Haridas S."/>
            <person name="Andreopoulos B."/>
            <person name="Riley R."/>
            <person name="LaButti K."/>
            <person name="Pangilinan J."/>
            <person name="Lipzen A."/>
            <person name="Amirebrahimi M."/>
            <person name="Yan J."/>
            <person name="Adam C."/>
            <person name="Keymanesh K."/>
            <person name="Ng V."/>
            <person name="Louie K."/>
            <person name="Northen T."/>
            <person name="Drula E."/>
            <person name="Henrissat B."/>
            <person name="Hsieh H.M."/>
            <person name="Youens-Clark K."/>
            <person name="Lutzoni F."/>
            <person name="Miadlikowska J."/>
            <person name="Eastwood D.C."/>
            <person name="Hamelin R.C."/>
            <person name="Grigoriev I.V."/>
            <person name="U'Ren J.M."/>
        </authorList>
    </citation>
    <scope>NUCLEOTIDE SEQUENCE [LARGE SCALE GENOMIC DNA]</scope>
    <source>
        <strain evidence="1 2">ER1909</strain>
    </source>
</reference>
<keyword evidence="2" id="KW-1185">Reference proteome</keyword>
<dbReference type="EMBL" id="MU394360">
    <property type="protein sequence ID" value="KAI6082921.1"/>
    <property type="molecule type" value="Genomic_DNA"/>
</dbReference>
<sequence length="164" mass="18090">MALGQFFDPLTLLRVAPLVTSTASLVVAGDSHLFLSSFISLAPQQRQQVNQLAPRYFEAFFWRGLPVIFVSYGLSIALGAANAYSLRPSHPWAWYAGGSVLALAHFAFVPKIAVKVRDAIDPNYDEGAKTYQGWLDVHYVRMALADIPAWTCFLIATLKSLKSI</sequence>